<accession>A0ABU4WH31</accession>
<dbReference type="PROSITE" id="PS51257">
    <property type="entry name" value="PROKAR_LIPOPROTEIN"/>
    <property type="match status" value="1"/>
</dbReference>
<feature type="signal peptide" evidence="1">
    <location>
        <begin position="1"/>
        <end position="24"/>
    </location>
</feature>
<feature type="chain" id="PRO_5045529533" description="Lipoprotein" evidence="1">
    <location>
        <begin position="25"/>
        <end position="138"/>
    </location>
</feature>
<gene>
    <name evidence="2" type="ORF">MOX91_04095</name>
</gene>
<keyword evidence="3" id="KW-1185">Reference proteome</keyword>
<evidence type="ECO:0008006" key="4">
    <source>
        <dbReference type="Google" id="ProtNLM"/>
    </source>
</evidence>
<evidence type="ECO:0000313" key="3">
    <source>
        <dbReference type="Proteomes" id="UP001275932"/>
    </source>
</evidence>
<evidence type="ECO:0000256" key="1">
    <source>
        <dbReference type="SAM" id="SignalP"/>
    </source>
</evidence>
<name>A0ABU4WH31_9BACT</name>
<keyword evidence="1" id="KW-0732">Signal</keyword>
<evidence type="ECO:0000313" key="2">
    <source>
        <dbReference type="EMBL" id="MDX8415361.1"/>
    </source>
</evidence>
<comment type="caution">
    <text evidence="2">The sequence shown here is derived from an EMBL/GenBank/DDBJ whole genome shotgun (WGS) entry which is preliminary data.</text>
</comment>
<dbReference type="EMBL" id="JALBUT010000004">
    <property type="protein sequence ID" value="MDX8415361.1"/>
    <property type="molecule type" value="Genomic_DNA"/>
</dbReference>
<proteinExistence type="predicted"/>
<sequence>MGKYIDMKKMIMLFTAMLCVSFFGCTTGTTDLGYELAQQNKFTKTFKFDQNKDKLSKAVLAALKDREWKVDSVEPEIKASLKHRDYDAKLKIEVKDNFITFDSEGTTLGGEKFVPLRLIDFLRKSVEKHLKEANCPAK</sequence>
<dbReference type="Proteomes" id="UP001275932">
    <property type="component" value="Unassembled WGS sequence"/>
</dbReference>
<reference evidence="2 3" key="1">
    <citation type="submission" date="2022-03" db="EMBL/GenBank/DDBJ databases">
        <title>Novel taxa within the pig intestine.</title>
        <authorList>
            <person name="Wylensek D."/>
            <person name="Bishof K."/>
            <person name="Afrizal A."/>
            <person name="Clavel T."/>
        </authorList>
    </citation>
    <scope>NUCLEOTIDE SEQUENCE [LARGE SCALE GENOMIC DNA]</scope>
    <source>
        <strain evidence="2 3">CLA-KB-P66</strain>
    </source>
</reference>
<organism evidence="2 3">
    <name type="scientific">Intestinicryptomonas porci</name>
    <dbReference type="NCBI Taxonomy" id="2926320"/>
    <lineage>
        <taxon>Bacteria</taxon>
        <taxon>Pseudomonadati</taxon>
        <taxon>Verrucomicrobiota</taxon>
        <taxon>Opitutia</taxon>
        <taxon>Opitutales</taxon>
        <taxon>Intestinicryptomonaceae</taxon>
        <taxon>Intestinicryptomonas</taxon>
    </lineage>
</organism>
<protein>
    <recommendedName>
        <fullName evidence="4">Lipoprotein</fullName>
    </recommendedName>
</protein>